<evidence type="ECO:0000313" key="4">
    <source>
        <dbReference type="EMBL" id="CAF3534820.1"/>
    </source>
</evidence>
<evidence type="ECO:0000313" key="5">
    <source>
        <dbReference type="EMBL" id="CAF3731573.1"/>
    </source>
</evidence>
<dbReference type="Proteomes" id="UP000681722">
    <property type="component" value="Unassembled WGS sequence"/>
</dbReference>
<gene>
    <name evidence="3" type="ORF">GPM918_LOCUS11531</name>
    <name evidence="2" type="ORF">OVA965_LOCUS2264</name>
    <name evidence="5" type="ORF">SRO942_LOCUS11532</name>
    <name evidence="4" type="ORF">TMI583_LOCUS2264</name>
</gene>
<evidence type="ECO:0000313" key="3">
    <source>
        <dbReference type="EMBL" id="CAF0956608.1"/>
    </source>
</evidence>
<organism evidence="3 6">
    <name type="scientific">Didymodactylos carnosus</name>
    <dbReference type="NCBI Taxonomy" id="1234261"/>
    <lineage>
        <taxon>Eukaryota</taxon>
        <taxon>Metazoa</taxon>
        <taxon>Spiralia</taxon>
        <taxon>Gnathifera</taxon>
        <taxon>Rotifera</taxon>
        <taxon>Eurotatoria</taxon>
        <taxon>Bdelloidea</taxon>
        <taxon>Philodinida</taxon>
        <taxon>Philodinidae</taxon>
        <taxon>Didymodactylos</taxon>
    </lineage>
</organism>
<dbReference type="EMBL" id="CAJOBC010002405">
    <property type="protein sequence ID" value="CAF3731573.1"/>
    <property type="molecule type" value="Genomic_DNA"/>
</dbReference>
<evidence type="ECO:0000313" key="6">
    <source>
        <dbReference type="Proteomes" id="UP000663829"/>
    </source>
</evidence>
<comment type="caution">
    <text evidence="3">The sequence shown here is derived from an EMBL/GenBank/DDBJ whole genome shotgun (WGS) entry which is preliminary data.</text>
</comment>
<protein>
    <submittedName>
        <fullName evidence="3">Uncharacterized protein</fullName>
    </submittedName>
</protein>
<dbReference type="EMBL" id="CAJNOQ010002405">
    <property type="protein sequence ID" value="CAF0956608.1"/>
    <property type="molecule type" value="Genomic_DNA"/>
</dbReference>
<dbReference type="Proteomes" id="UP000663829">
    <property type="component" value="Unassembled WGS sequence"/>
</dbReference>
<name>A0A814DNW1_9BILA</name>
<dbReference type="EMBL" id="CAJNOK010000471">
    <property type="protein sequence ID" value="CAF0755599.1"/>
    <property type="molecule type" value="Genomic_DNA"/>
</dbReference>
<reference evidence="3" key="1">
    <citation type="submission" date="2021-02" db="EMBL/GenBank/DDBJ databases">
        <authorList>
            <person name="Nowell W R."/>
        </authorList>
    </citation>
    <scope>NUCLEOTIDE SEQUENCE</scope>
</reference>
<dbReference type="EMBL" id="CAJOBA010000471">
    <property type="protein sequence ID" value="CAF3534820.1"/>
    <property type="molecule type" value="Genomic_DNA"/>
</dbReference>
<proteinExistence type="predicted"/>
<keyword evidence="6" id="KW-1185">Reference proteome</keyword>
<evidence type="ECO:0000313" key="2">
    <source>
        <dbReference type="EMBL" id="CAF0755599.1"/>
    </source>
</evidence>
<accession>A0A814DNW1</accession>
<feature type="region of interest" description="Disordered" evidence="1">
    <location>
        <begin position="325"/>
        <end position="348"/>
    </location>
</feature>
<sequence length="348" mass="39599">MGNGCCTGCCKKTSILATDTQTIIDETGQKEIPSGYVKIYGGFAVSDGTYTSPVLSIHKYKESSKKTGKKHTKGILGEEQTVQLSHQSKTDEENLSDNEEVQIIPVEDIFSIKFITDVQKEVIEKNTSNNVEAVDGETCCKSLCCCKSLRCCPSWRCCNAKVGVINSTRITNVNKKRTVEIEKRMTDVSVAKQDVCCPPLRFWCCKVKNKRLQREETITKEYEATRAITIIIEHAKYGFPNTLSHVQCMAQDEQEKFYKDKGFNSHEFQQTNFQKNKSQAEQLCRIVMQLKSMFKTNQTYPNVKQLKEIIDQNYDGLFGDEHHEQLSSLLRDKPEPKPANMQPEKTEE</sequence>
<dbReference type="AlphaFoldDB" id="A0A814DNW1"/>
<dbReference type="Proteomes" id="UP000682733">
    <property type="component" value="Unassembled WGS sequence"/>
</dbReference>
<evidence type="ECO:0000256" key="1">
    <source>
        <dbReference type="SAM" id="MobiDB-lite"/>
    </source>
</evidence>
<feature type="compositionally biased region" description="Basic and acidic residues" evidence="1">
    <location>
        <begin position="325"/>
        <end position="336"/>
    </location>
</feature>
<dbReference type="Proteomes" id="UP000677228">
    <property type="component" value="Unassembled WGS sequence"/>
</dbReference>